<feature type="compositionally biased region" description="Acidic residues" evidence="6">
    <location>
        <begin position="1517"/>
        <end position="1534"/>
    </location>
</feature>
<feature type="compositionally biased region" description="Basic residues" evidence="6">
    <location>
        <begin position="1312"/>
        <end position="1322"/>
    </location>
</feature>
<evidence type="ECO:0000313" key="10">
    <source>
        <dbReference type="Proteomes" id="UP000625711"/>
    </source>
</evidence>
<accession>A0A834J0Y9</accession>
<feature type="compositionally biased region" description="Basic and acidic residues" evidence="6">
    <location>
        <begin position="1287"/>
        <end position="1311"/>
    </location>
</feature>
<feature type="compositionally biased region" description="Basic residues" evidence="6">
    <location>
        <begin position="110"/>
        <end position="121"/>
    </location>
</feature>
<feature type="transmembrane region" description="Helical" evidence="7">
    <location>
        <begin position="531"/>
        <end position="551"/>
    </location>
</feature>
<feature type="region of interest" description="Disordered" evidence="6">
    <location>
        <begin position="1104"/>
        <end position="1161"/>
    </location>
</feature>
<dbReference type="PANTHER" id="PTHR23302:SF40">
    <property type="entry name" value="TRANSMEMBRANE CHANNEL-LIKE PROTEIN"/>
    <property type="match status" value="1"/>
</dbReference>
<evidence type="ECO:0000313" key="9">
    <source>
        <dbReference type="EMBL" id="KAF7284667.1"/>
    </source>
</evidence>
<dbReference type="EMBL" id="JAACXV010000073">
    <property type="protein sequence ID" value="KAF7284667.1"/>
    <property type="molecule type" value="Genomic_DNA"/>
</dbReference>
<evidence type="ECO:0000256" key="4">
    <source>
        <dbReference type="ARBA" id="ARBA00022989"/>
    </source>
</evidence>
<evidence type="ECO:0000259" key="8">
    <source>
        <dbReference type="Pfam" id="PF07810"/>
    </source>
</evidence>
<feature type="compositionally biased region" description="Polar residues" evidence="6">
    <location>
        <begin position="1545"/>
        <end position="1557"/>
    </location>
</feature>
<dbReference type="GO" id="GO:0008381">
    <property type="term" value="F:mechanosensitive monoatomic ion channel activity"/>
    <property type="evidence" value="ECO:0007669"/>
    <property type="project" value="TreeGrafter"/>
</dbReference>
<evidence type="ECO:0000256" key="1">
    <source>
        <dbReference type="ARBA" id="ARBA00004141"/>
    </source>
</evidence>
<feature type="compositionally biased region" description="Basic and acidic residues" evidence="6">
    <location>
        <begin position="1235"/>
        <end position="1245"/>
    </location>
</feature>
<dbReference type="GO" id="GO:0005886">
    <property type="term" value="C:plasma membrane"/>
    <property type="evidence" value="ECO:0007669"/>
    <property type="project" value="InterPro"/>
</dbReference>
<organism evidence="9 10">
    <name type="scientific">Rhynchophorus ferrugineus</name>
    <name type="common">Red palm weevil</name>
    <name type="synonym">Curculio ferrugineus</name>
    <dbReference type="NCBI Taxonomy" id="354439"/>
    <lineage>
        <taxon>Eukaryota</taxon>
        <taxon>Metazoa</taxon>
        <taxon>Ecdysozoa</taxon>
        <taxon>Arthropoda</taxon>
        <taxon>Hexapoda</taxon>
        <taxon>Insecta</taxon>
        <taxon>Pterygota</taxon>
        <taxon>Neoptera</taxon>
        <taxon>Endopterygota</taxon>
        <taxon>Coleoptera</taxon>
        <taxon>Polyphaga</taxon>
        <taxon>Cucujiformia</taxon>
        <taxon>Curculionidae</taxon>
        <taxon>Dryophthorinae</taxon>
        <taxon>Rhynchophorus</taxon>
    </lineage>
</organism>
<reference evidence="9" key="1">
    <citation type="submission" date="2020-08" db="EMBL/GenBank/DDBJ databases">
        <title>Genome sequencing and assembly of the red palm weevil Rhynchophorus ferrugineus.</title>
        <authorList>
            <person name="Dias G.B."/>
            <person name="Bergman C.M."/>
            <person name="Manee M."/>
        </authorList>
    </citation>
    <scope>NUCLEOTIDE SEQUENCE</scope>
    <source>
        <strain evidence="9">AA-2017</strain>
        <tissue evidence="9">Whole larva</tissue>
    </source>
</reference>
<feature type="region of interest" description="Disordered" evidence="6">
    <location>
        <begin position="67"/>
        <end position="94"/>
    </location>
</feature>
<comment type="similarity">
    <text evidence="2">Belongs to the TMC family.</text>
</comment>
<feature type="transmembrane region" description="Helical" evidence="7">
    <location>
        <begin position="273"/>
        <end position="295"/>
    </location>
</feature>
<sequence length="1557" mass="179378">MDTDIEEQYFERNPEFIARHFNEIPVGILRLESGKPKMLSPDFRMTQKETVSPEASADRLSVTFAEESLTSTNSRMQQEQNQRSDIVSEPVDSDEEDYSVSVNAIIQRRASTKRSMKRNRRASSPFTPETPLPERRRSSVFTTSSGDTAITVDENQINEVTQDEIFENIKLHKEVLSNVKMQPWNMRKKLKLVLQAKAYIKKHEGQLQERLAQSHSTKDMLARYNIVLIKKWQKWKRELTNISMWFIPWELKIKEIESHFGSVVASYFIFLRWLFWVNIVIAVVIISFVTIPEIITADPEAVKERKFVLPEEKYNSTNFLTLWDFEGVFKYSPLFYGWYTNRDYNDSAALNSIDKKNNQSHGYRLPFAYFVTGLVVYAYSFFATLRKMAENSRMSKLSEKDDECIFSWKLFTAWDYMIGNAETAHNRVASIITGFKEALLEETEKKRESRNWKVICFRVLVNTLVAGLLSFSAFAVIIVVKRSTESDANTTVWRRNEITVVMSSITILFPMLFEVLGFLEQYHPRKQLRLQLARIMVLNLLNLYSLIFALFDKITDMTILLQQFKTNLTKNQTTDMIVYNVPVVNDLLSTVDNLTIHCLCPNTNIAASNPLVSLDMVSSVAENLSALVLPKLRDIADTIYNTTTNVASSYLNFTDADNFTSSTYGYNEDNATFIYTGSMYSNCSNCTDYNSTLVNTTMDFSIDDLKYLFMDYLLYILSPFKYVNVTDFDVSSYNITNASYYVENSTFINNTSNYTDYEYFKTTLLPIFNNTWPDEDERFDNQLTTVFEEVSTTLETVYGTVPSSTTAETDTIEEFLNETDSYYCQIHCKNLVDIKTKENEPTTTLSTNLVDLENKKALNYSMSAKLRSLCWETMFGQELIKLTVMDLIMTGMSTLAMDFVRGIFVRVMNRCWCWDLEKRFPQYGDFKVAENILHLVNNQGMVWMGMFFSPGLVVLNVFKLYVMMYLRAWAVLTCNVPHEIIFRASRSNNFYYALLLMMLFLCVLPVGYAIVWIEPSWHCGPFSGYERIFHIFTKTIRANVPQSMHRALDYIASPGIVIPLLLLLVLIIYYLVSLTGALREANNDLKIQLRRERTEERRKMFQMVDRRRRCGSGESNDQTPFSRWKKLIGNLPNTRSCDETPRQESDEFAVSQKDEDEEEKIESKSKVFFSKLIKKALRKPSTSEEDEQDGTDADQHDSLPYDINKEDHRNKKDGRGGSVELQSIQQMVSKAWPLRKHEPKDEKKHEGKKKKVSVHESPLKEPPRAPVKPKAETNDFLKRLLQAKRSGLLDDKESTPLPDLETKDSKPEIIKTHKPTKSSSKHSKNDGNHRTSSKKIKIVENIEEEAQDRRDSTASTWSENIPVITISKTQSNENILEKEDSSEKPSLVEQPTLKRKFVFKENDLEDEACKKTAPKIKYLLKKSTAIDEDVIIHFSDDLKKSEAEKNFILSLSENQLPDNNQLKQEEATSSDKSTSDETENKDDSSVDTILNSPFGLIDEDNCPSEQAEDNNAGKESVEEETEAEFGDNEESTEEENVKSILMLKTDSQTESSSFCDD</sequence>
<gene>
    <name evidence="9" type="ORF">GWI33_021851</name>
</gene>
<dbReference type="PANTHER" id="PTHR23302">
    <property type="entry name" value="TRANSMEMBRANE CHANNEL-RELATED"/>
    <property type="match status" value="1"/>
</dbReference>
<evidence type="ECO:0000256" key="5">
    <source>
        <dbReference type="ARBA" id="ARBA00023136"/>
    </source>
</evidence>
<feature type="compositionally biased region" description="Basic and acidic residues" evidence="6">
    <location>
        <begin position="1193"/>
        <end position="1215"/>
    </location>
</feature>
<dbReference type="InterPro" id="IPR012496">
    <property type="entry name" value="TMC_dom"/>
</dbReference>
<protein>
    <recommendedName>
        <fullName evidence="8">TMC domain-containing protein</fullName>
    </recommendedName>
</protein>
<feature type="transmembrane region" description="Helical" evidence="7">
    <location>
        <begin position="941"/>
        <end position="962"/>
    </location>
</feature>
<keyword evidence="3 7" id="KW-0812">Transmembrane</keyword>
<feature type="region of interest" description="Disordered" evidence="6">
    <location>
        <begin position="1451"/>
        <end position="1557"/>
    </location>
</feature>
<name>A0A834J0Y9_RHYFE</name>
<feature type="region of interest" description="Disordered" evidence="6">
    <location>
        <begin position="1176"/>
        <end position="1357"/>
    </location>
</feature>
<evidence type="ECO:0000256" key="6">
    <source>
        <dbReference type="SAM" id="MobiDB-lite"/>
    </source>
</evidence>
<dbReference type="Pfam" id="PF07810">
    <property type="entry name" value="TMC"/>
    <property type="match status" value="1"/>
</dbReference>
<keyword evidence="5 7" id="KW-0472">Membrane</keyword>
<dbReference type="Proteomes" id="UP000625711">
    <property type="component" value="Unassembled WGS sequence"/>
</dbReference>
<feature type="compositionally biased region" description="Acidic residues" evidence="6">
    <location>
        <begin position="1183"/>
        <end position="1192"/>
    </location>
</feature>
<evidence type="ECO:0000256" key="7">
    <source>
        <dbReference type="SAM" id="Phobius"/>
    </source>
</evidence>
<dbReference type="OrthoDB" id="5831905at2759"/>
<evidence type="ECO:0000256" key="2">
    <source>
        <dbReference type="ARBA" id="ARBA00006510"/>
    </source>
</evidence>
<feature type="transmembrane region" description="Helical" evidence="7">
    <location>
        <begin position="500"/>
        <end position="519"/>
    </location>
</feature>
<feature type="compositionally biased region" description="Basic and acidic residues" evidence="6">
    <location>
        <begin position="1253"/>
        <end position="1278"/>
    </location>
</feature>
<evidence type="ECO:0000256" key="3">
    <source>
        <dbReference type="ARBA" id="ARBA00022692"/>
    </source>
</evidence>
<feature type="domain" description="TMC" evidence="8">
    <location>
        <begin position="870"/>
        <end position="985"/>
    </location>
</feature>
<feature type="transmembrane region" description="Helical" evidence="7">
    <location>
        <begin position="990"/>
        <end position="1013"/>
    </location>
</feature>
<keyword evidence="4 7" id="KW-1133">Transmembrane helix</keyword>
<proteinExistence type="inferred from homology"/>
<feature type="compositionally biased region" description="Polar residues" evidence="6">
    <location>
        <begin position="68"/>
        <end position="85"/>
    </location>
</feature>
<feature type="compositionally biased region" description="Acidic residues" evidence="6">
    <location>
        <begin position="1497"/>
        <end position="1508"/>
    </location>
</feature>
<feature type="compositionally biased region" description="Polar residues" evidence="6">
    <location>
        <begin position="1451"/>
        <end position="1462"/>
    </location>
</feature>
<dbReference type="InterPro" id="IPR038900">
    <property type="entry name" value="TMC"/>
</dbReference>
<feature type="transmembrane region" description="Helical" evidence="7">
    <location>
        <begin position="1050"/>
        <end position="1072"/>
    </location>
</feature>
<keyword evidence="10" id="KW-1185">Reference proteome</keyword>
<feature type="transmembrane region" description="Helical" evidence="7">
    <location>
        <begin position="367"/>
        <end position="385"/>
    </location>
</feature>
<comment type="caution">
    <text evidence="9">The sequence shown here is derived from an EMBL/GenBank/DDBJ whole genome shotgun (WGS) entry which is preliminary data.</text>
</comment>
<feature type="region of interest" description="Disordered" evidence="6">
    <location>
        <begin position="110"/>
        <end position="142"/>
    </location>
</feature>
<feature type="compositionally biased region" description="Basic and acidic residues" evidence="6">
    <location>
        <begin position="1136"/>
        <end position="1145"/>
    </location>
</feature>
<comment type="subcellular location">
    <subcellularLocation>
        <location evidence="1">Membrane</location>
        <topology evidence="1">Multi-pass membrane protein</topology>
    </subcellularLocation>
</comment>
<feature type="transmembrane region" description="Helical" evidence="7">
    <location>
        <begin position="455"/>
        <end position="480"/>
    </location>
</feature>